<sequence length="660" mass="69747">MSTNFIFMPNNQFRLVDNGRVANAGKLYIGKANTDPTVAANQITVTGLAIDGTNSILNQPINLDKHGFPLDELGNVVTLSVDSHYSLAIFDAYSKLQQSVSAVEINEVESFSSLRTLPVLRAGQRVRVKAHTAGTSLGGGEFIGVLGTKADDGGVVASGSGFYWVRVINGVVNVDNFGARGDGSADDTNAILAALNYAIANGISVEFTANKTYKITGSTGLSFDIGKISVGCYNGRAKLDFSGFTGTTAINVYSSLTYPTSMYRNTTNRLIGLEVFGGLTTGVNGLLVGNDTYDYNGQTIIQNCSFFRFDNVVLCAKNTWRTKFIACTISTGISNIFYAPSGILNSGESITFSDCQISDSNNAPFTVACSNFAIGFIGSSVLNTRLVISGSGSVVSIEGMSNFENPNAKNYYRFAEVTGAGARLIISYSTVVCNTPAIQTKPLFYVGANAFIIFNGVKLQGNSYPFELDATGPGNRRWIEGPGFVFATGCTCDILSGAGNIPLHESLSPIRNWDFESGDLSDWAINNSGSSAQTAVVSSTSSKVGTYGLRLTSVSGLNIFATSTFSVKPGRYFATSFWGRVVTANAGATSAGNLTLSFKTDAGVQINALTANLPSSVTDWAVYGAFIQGVVPRGAARAEISLRASQGAVVDFDSVLFNMF</sequence>
<dbReference type="GO" id="GO:0019058">
    <property type="term" value="P:viral life cycle"/>
    <property type="evidence" value="ECO:0007669"/>
    <property type="project" value="UniProtKB-ARBA"/>
</dbReference>
<dbReference type="Gene3D" id="2.160.20.10">
    <property type="entry name" value="Single-stranded right-handed beta-helix, Pectin lyase-like"/>
    <property type="match status" value="1"/>
</dbReference>
<dbReference type="Proteomes" id="UP000596381">
    <property type="component" value="Segment"/>
</dbReference>
<feature type="domain" description="Bacteriophage P22 tailspike N-terminal" evidence="3">
    <location>
        <begin position="6"/>
        <end position="98"/>
    </location>
</feature>
<dbReference type="GO" id="GO:0044423">
    <property type="term" value="C:virion component"/>
    <property type="evidence" value="ECO:0007669"/>
    <property type="project" value="UniProtKB-KW"/>
</dbReference>
<dbReference type="Gene3D" id="2.170.14.10">
    <property type="entry name" value="Phage P22 tailspike-like, N-terminal domain"/>
    <property type="match status" value="1"/>
</dbReference>
<dbReference type="Gene3D" id="2.60.120.260">
    <property type="entry name" value="Galactose-binding domain-like"/>
    <property type="match status" value="1"/>
</dbReference>
<evidence type="ECO:0000313" key="5">
    <source>
        <dbReference type="Proteomes" id="UP000596381"/>
    </source>
</evidence>
<proteinExistence type="predicted"/>
<comment type="subcellular location">
    <subcellularLocation>
        <location evidence="1">Virion</location>
    </subcellularLocation>
</comment>
<name>A0A7U0J659_9CAUD</name>
<dbReference type="InterPro" id="IPR009093">
    <property type="entry name" value="P22_tailspike_N"/>
</dbReference>
<evidence type="ECO:0000313" key="4">
    <source>
        <dbReference type="EMBL" id="QQV92020.1"/>
    </source>
</evidence>
<dbReference type="EMBL" id="MW394391">
    <property type="protein sequence ID" value="QQV92020.1"/>
    <property type="molecule type" value="Genomic_DNA"/>
</dbReference>
<dbReference type="Pfam" id="PF09008">
    <property type="entry name" value="Head_binding"/>
    <property type="match status" value="1"/>
</dbReference>
<dbReference type="GO" id="GO:0051701">
    <property type="term" value="P:biological process involved in interaction with host"/>
    <property type="evidence" value="ECO:0007669"/>
    <property type="project" value="UniProtKB-ARBA"/>
</dbReference>
<reference evidence="4 5" key="1">
    <citation type="submission" date="2020-12" db="EMBL/GenBank/DDBJ databases">
        <title>Genomic characterization of four novel bacteriophages infecting Klebsiella pneumoniae.</title>
        <authorList>
            <person name="Estrada Bonilla B."/>
            <person name="Costa A.R."/>
            <person name="van Rossum T."/>
            <person name="Hagedoorn S."/>
            <person name="Wallinga H."/>
            <person name="Xiao M."/>
            <person name="Song W."/>
            <person name="Haas P.-J."/>
            <person name="Nobrega F.L."/>
            <person name="Brouns S.J.J."/>
        </authorList>
    </citation>
    <scope>NUCLEOTIDE SEQUENCE [LARGE SCALE GENOMIC DNA]</scope>
</reference>
<evidence type="ECO:0000259" key="3">
    <source>
        <dbReference type="Pfam" id="PF09008"/>
    </source>
</evidence>
<keyword evidence="5" id="KW-1185">Reference proteome</keyword>
<dbReference type="InterPro" id="IPR012334">
    <property type="entry name" value="Pectin_lyas_fold"/>
</dbReference>
<evidence type="ECO:0000256" key="2">
    <source>
        <dbReference type="ARBA" id="ARBA00022844"/>
    </source>
</evidence>
<accession>A0A7U0J659</accession>
<organism evidence="4 5">
    <name type="scientific">Klebsiella phage vB_KpM_FBKp24</name>
    <dbReference type="NCBI Taxonomy" id="2801834"/>
    <lineage>
        <taxon>Viruses</taxon>
        <taxon>Duplodnaviria</taxon>
        <taxon>Heunggongvirae</taxon>
        <taxon>Uroviricota</taxon>
        <taxon>Caudoviricetes</taxon>
        <taxon>Chimalliviridae</taxon>
        <taxon>Maaswegvirus</taxon>
        <taxon>Maaswegvirus Kp24</taxon>
    </lineage>
</organism>
<protein>
    <submittedName>
        <fullName evidence="4">Putative tail fiber protein</fullName>
    </submittedName>
</protein>
<dbReference type="SUPFAM" id="SSF51126">
    <property type="entry name" value="Pectin lyase-like"/>
    <property type="match status" value="1"/>
</dbReference>
<dbReference type="InterPro" id="IPR036730">
    <property type="entry name" value="P22_tailspike_N_sf"/>
</dbReference>
<gene>
    <name evidence="4" type="ORF">vBKpMFBKp24_196</name>
</gene>
<keyword evidence="2" id="KW-0946">Virion</keyword>
<dbReference type="SUPFAM" id="SSF51327">
    <property type="entry name" value="Head-binding domain of phage P22 tailspike protein"/>
    <property type="match status" value="1"/>
</dbReference>
<dbReference type="InterPro" id="IPR011050">
    <property type="entry name" value="Pectin_lyase_fold/virulence"/>
</dbReference>
<evidence type="ECO:0000256" key="1">
    <source>
        <dbReference type="ARBA" id="ARBA00004328"/>
    </source>
</evidence>